<dbReference type="EMBL" id="CP120373">
    <property type="protein sequence ID" value="WEX86836.1"/>
    <property type="molecule type" value="Genomic_DNA"/>
</dbReference>
<sequence>MKRFLAIYIGTEAALARSQWKQMDDEERKAREVAGVEAWMEWGRANAASIIDQGSPLGKTKRVSPEGISDIKNSMTGYVVVQAESHEAAARLFEKHPHFTIFPGDAVEIMECLPLPGQ</sequence>
<dbReference type="Proteomes" id="UP001229355">
    <property type="component" value="Chromosome 1"/>
</dbReference>
<dbReference type="Gene3D" id="3.30.70.1060">
    <property type="entry name" value="Dimeric alpha+beta barrel"/>
    <property type="match status" value="1"/>
</dbReference>
<reference evidence="1 2" key="1">
    <citation type="submission" date="2023-03" db="EMBL/GenBank/DDBJ databases">
        <authorList>
            <person name="Kaur S."/>
            <person name="Espinosa-Saiz D."/>
            <person name="Velazquez E."/>
            <person name="Menendez E."/>
            <person name="diCenzo G.C."/>
        </authorList>
    </citation>
    <scope>NUCLEOTIDE SEQUENCE [LARGE SCALE GENOMIC DNA]</scope>
    <source>
        <strain evidence="1 2">LMG 24692</strain>
    </source>
</reference>
<proteinExistence type="predicted"/>
<protein>
    <recommendedName>
        <fullName evidence="3">YCII-related domain-containing protein</fullName>
    </recommendedName>
</protein>
<evidence type="ECO:0008006" key="3">
    <source>
        <dbReference type="Google" id="ProtNLM"/>
    </source>
</evidence>
<accession>A0ABY8D7I1</accession>
<evidence type="ECO:0000313" key="1">
    <source>
        <dbReference type="EMBL" id="WEX86836.1"/>
    </source>
</evidence>
<keyword evidence="2" id="KW-1185">Reference proteome</keyword>
<gene>
    <name evidence="1" type="ORF">PZN02_003170</name>
</gene>
<name>A0ABY8D7I1_9HYPH</name>
<organism evidence="1 2">
    <name type="scientific">Sinorhizobium garamanticum</name>
    <dbReference type="NCBI Taxonomy" id="680247"/>
    <lineage>
        <taxon>Bacteria</taxon>
        <taxon>Pseudomonadati</taxon>
        <taxon>Pseudomonadota</taxon>
        <taxon>Alphaproteobacteria</taxon>
        <taxon>Hyphomicrobiales</taxon>
        <taxon>Rhizobiaceae</taxon>
        <taxon>Sinorhizobium/Ensifer group</taxon>
        <taxon>Sinorhizobium</taxon>
    </lineage>
</organism>
<dbReference type="RefSeq" id="WP_280658905.1">
    <property type="nucleotide sequence ID" value="NZ_CP120373.1"/>
</dbReference>
<evidence type="ECO:0000313" key="2">
    <source>
        <dbReference type="Proteomes" id="UP001229355"/>
    </source>
</evidence>